<dbReference type="EMBL" id="CM047909">
    <property type="protein sequence ID" value="KAJ0080628.1"/>
    <property type="molecule type" value="Genomic_DNA"/>
</dbReference>
<keyword evidence="2" id="KW-1185">Reference proteome</keyword>
<comment type="caution">
    <text evidence="1">The sequence shown here is derived from an EMBL/GenBank/DDBJ whole genome shotgun (WGS) entry which is preliminary data.</text>
</comment>
<dbReference type="Proteomes" id="UP001164250">
    <property type="component" value="Chromosome 13"/>
</dbReference>
<name>A0ACC1A042_9ROSI</name>
<evidence type="ECO:0000313" key="2">
    <source>
        <dbReference type="Proteomes" id="UP001164250"/>
    </source>
</evidence>
<organism evidence="1 2">
    <name type="scientific">Pistacia atlantica</name>
    <dbReference type="NCBI Taxonomy" id="434234"/>
    <lineage>
        <taxon>Eukaryota</taxon>
        <taxon>Viridiplantae</taxon>
        <taxon>Streptophyta</taxon>
        <taxon>Embryophyta</taxon>
        <taxon>Tracheophyta</taxon>
        <taxon>Spermatophyta</taxon>
        <taxon>Magnoliopsida</taxon>
        <taxon>eudicotyledons</taxon>
        <taxon>Gunneridae</taxon>
        <taxon>Pentapetalae</taxon>
        <taxon>rosids</taxon>
        <taxon>malvids</taxon>
        <taxon>Sapindales</taxon>
        <taxon>Anacardiaceae</taxon>
        <taxon>Pistacia</taxon>
    </lineage>
</organism>
<proteinExistence type="predicted"/>
<sequence>MNDGLIIKGLPVGAVKSDKNSAGGMKTKEKYFWDILVLCIIVGIISFCYGLCLSDGGGRGRRSMVARVANAISYVATGFAVVTAAGLQFHNQKMVWLIPLFWAIIVPAIVCYAMKQR</sequence>
<reference evidence="2" key="1">
    <citation type="journal article" date="2023" name="G3 (Bethesda)">
        <title>Genome assembly and association tests identify interacting loci associated with vigor, precocity, and sex in interspecific pistachio rootstocks.</title>
        <authorList>
            <person name="Palmer W."/>
            <person name="Jacygrad E."/>
            <person name="Sagayaradj S."/>
            <person name="Cavanaugh K."/>
            <person name="Han R."/>
            <person name="Bertier L."/>
            <person name="Beede B."/>
            <person name="Kafkas S."/>
            <person name="Golino D."/>
            <person name="Preece J."/>
            <person name="Michelmore R."/>
        </authorList>
    </citation>
    <scope>NUCLEOTIDE SEQUENCE [LARGE SCALE GENOMIC DNA]</scope>
</reference>
<gene>
    <name evidence="1" type="ORF">Patl1_22422</name>
</gene>
<accession>A0ACC1A042</accession>
<protein>
    <submittedName>
        <fullName evidence="1">Uncharacterized protein</fullName>
    </submittedName>
</protein>
<evidence type="ECO:0000313" key="1">
    <source>
        <dbReference type="EMBL" id="KAJ0080628.1"/>
    </source>
</evidence>